<reference evidence="1 2" key="2">
    <citation type="journal article" date="2022" name="Mol. Ecol. Resour.">
        <title>The genomes of chicory, endive, great burdock and yacon provide insights into Asteraceae paleo-polyploidization history and plant inulin production.</title>
        <authorList>
            <person name="Fan W."/>
            <person name="Wang S."/>
            <person name="Wang H."/>
            <person name="Wang A."/>
            <person name="Jiang F."/>
            <person name="Liu H."/>
            <person name="Zhao H."/>
            <person name="Xu D."/>
            <person name="Zhang Y."/>
        </authorList>
    </citation>
    <scope>NUCLEOTIDE SEQUENCE [LARGE SCALE GENOMIC DNA]</scope>
    <source>
        <strain evidence="2">cv. Punajuju</strain>
        <tissue evidence="1">Leaves</tissue>
    </source>
</reference>
<organism evidence="1 2">
    <name type="scientific">Cichorium intybus</name>
    <name type="common">Chicory</name>
    <dbReference type="NCBI Taxonomy" id="13427"/>
    <lineage>
        <taxon>Eukaryota</taxon>
        <taxon>Viridiplantae</taxon>
        <taxon>Streptophyta</taxon>
        <taxon>Embryophyta</taxon>
        <taxon>Tracheophyta</taxon>
        <taxon>Spermatophyta</taxon>
        <taxon>Magnoliopsida</taxon>
        <taxon>eudicotyledons</taxon>
        <taxon>Gunneridae</taxon>
        <taxon>Pentapetalae</taxon>
        <taxon>asterids</taxon>
        <taxon>campanulids</taxon>
        <taxon>Asterales</taxon>
        <taxon>Asteraceae</taxon>
        <taxon>Cichorioideae</taxon>
        <taxon>Cichorieae</taxon>
        <taxon>Cichoriinae</taxon>
        <taxon>Cichorium</taxon>
    </lineage>
</organism>
<dbReference type="EMBL" id="CM042009">
    <property type="protein sequence ID" value="KAI3792281.1"/>
    <property type="molecule type" value="Genomic_DNA"/>
</dbReference>
<dbReference type="Proteomes" id="UP001055811">
    <property type="component" value="Linkage Group LG01"/>
</dbReference>
<accession>A0ACB9HAK5</accession>
<name>A0ACB9HAK5_CICIN</name>
<comment type="caution">
    <text evidence="1">The sequence shown here is derived from an EMBL/GenBank/DDBJ whole genome shotgun (WGS) entry which is preliminary data.</text>
</comment>
<protein>
    <submittedName>
        <fullName evidence="1">Uncharacterized protein</fullName>
    </submittedName>
</protein>
<evidence type="ECO:0000313" key="1">
    <source>
        <dbReference type="EMBL" id="KAI3792281.1"/>
    </source>
</evidence>
<evidence type="ECO:0000313" key="2">
    <source>
        <dbReference type="Proteomes" id="UP001055811"/>
    </source>
</evidence>
<sequence>MEATIISNEVRIKKDGETSLKGKAEECEEEKRVIHVLEETQGEDNSKNASGERKDEQSRKIDGSKRTRIANPKTNVTVPRPFNLATDKRMTIERRGSMNLKEPKPILTKSASFHHRPSNLKGAETSSIKTSLKPKIRTNEKDDKNMEGKTCQANAKNTRNENPIFKALPLPNFYRQKDLPPKSETKKTVAGCSKPPVIGDLVNALPKSGNNKIEGNTRRVSRGMSGGEKETTSKVIKTTKLSLRTTPKESVKKLVQSDGK</sequence>
<keyword evidence="2" id="KW-1185">Reference proteome</keyword>
<proteinExistence type="predicted"/>
<gene>
    <name evidence="1" type="ORF">L2E82_06156</name>
</gene>
<reference evidence="2" key="1">
    <citation type="journal article" date="2022" name="Mol. Ecol. Resour.">
        <title>The genomes of chicory, endive, great burdock and yacon provide insights into Asteraceae palaeo-polyploidization history and plant inulin production.</title>
        <authorList>
            <person name="Fan W."/>
            <person name="Wang S."/>
            <person name="Wang H."/>
            <person name="Wang A."/>
            <person name="Jiang F."/>
            <person name="Liu H."/>
            <person name="Zhao H."/>
            <person name="Xu D."/>
            <person name="Zhang Y."/>
        </authorList>
    </citation>
    <scope>NUCLEOTIDE SEQUENCE [LARGE SCALE GENOMIC DNA]</scope>
    <source>
        <strain evidence="2">cv. Punajuju</strain>
    </source>
</reference>